<keyword evidence="13" id="KW-1185">Reference proteome</keyword>
<dbReference type="InterPro" id="IPR011812">
    <property type="entry name" value="Pep_trsgly"/>
</dbReference>
<reference evidence="12 13" key="1">
    <citation type="submission" date="2023-07" db="EMBL/GenBank/DDBJ databases">
        <title>Sorghum-associated microbial communities from plants grown in Nebraska, USA.</title>
        <authorList>
            <person name="Schachtman D."/>
        </authorList>
    </citation>
    <scope>NUCLEOTIDE SEQUENCE [LARGE SCALE GENOMIC DNA]</scope>
    <source>
        <strain evidence="12 13">BE308</strain>
    </source>
</reference>
<evidence type="ECO:0000256" key="10">
    <source>
        <dbReference type="ARBA" id="ARBA00023316"/>
    </source>
</evidence>
<evidence type="ECO:0000313" key="12">
    <source>
        <dbReference type="EMBL" id="MDR7307539.1"/>
    </source>
</evidence>
<dbReference type="InterPro" id="IPR023346">
    <property type="entry name" value="Lysozyme-like_dom_sf"/>
</dbReference>
<evidence type="ECO:0000256" key="1">
    <source>
        <dbReference type="ARBA" id="ARBA00022475"/>
    </source>
</evidence>
<dbReference type="Pfam" id="PF00912">
    <property type="entry name" value="Transgly"/>
    <property type="match status" value="1"/>
</dbReference>
<keyword evidence="3" id="KW-0328">Glycosyltransferase</keyword>
<evidence type="ECO:0000313" key="13">
    <source>
        <dbReference type="Proteomes" id="UP001268089"/>
    </source>
</evidence>
<dbReference type="InterPro" id="IPR001264">
    <property type="entry name" value="Glyco_trans_51"/>
</dbReference>
<dbReference type="Gene3D" id="1.10.3810.10">
    <property type="entry name" value="Biosynthetic peptidoglycan transglycosylase-like"/>
    <property type="match status" value="1"/>
</dbReference>
<accession>A0ABU1ZPQ9</accession>
<keyword evidence="9" id="KW-0472">Membrane</keyword>
<keyword evidence="8" id="KW-1133">Transmembrane helix</keyword>
<keyword evidence="1" id="KW-1003">Cell membrane</keyword>
<sequence length="431" mass="46793">MRKLLWATARVLVFTAMLAMLGLSALLFTARAIVRPAPGDWATTLRIGPLTMDVGVAALVQWGSTPWIAKQLHGRTLPTRLGDVHLAWDEAAQQLSLHCQPCTLRSSSWGGEPLRLQDARMTVRRNATELRGTLQSGAVTATWHGALRPTGITLHIDVPTTPVADGYALFASAIPEVATAQIAGTFALKATLELPGKALTLQPRLDGMAVQGLGTEAWAQAQSQCSQGLPVAMAKATLRADSLLARAVLAAEDQRFFEHPGYDLVEMNKALRSNQVEDATLRGASTLSQQVAKLLVTGGERSPVRKLRELLYAVEMEQTLGKARILRLYLDHAPWGATVCGAQAAAHTYFGKRADQLTAAQAVWLASMLHNPAMEAQRWRARGSINLERAQWVAASLRPLRRAERTQLLADLADMGPLERGNKHLNSLSKQ</sequence>
<keyword evidence="5" id="KW-0812">Transmembrane</keyword>
<feature type="domain" description="Glycosyl transferase family 51" evidence="11">
    <location>
        <begin position="243"/>
        <end position="379"/>
    </location>
</feature>
<keyword evidence="4" id="KW-0808">Transferase</keyword>
<keyword evidence="10" id="KW-0961">Cell wall biogenesis/degradation</keyword>
<dbReference type="RefSeq" id="WP_310343886.1">
    <property type="nucleotide sequence ID" value="NZ_JAVDXO010000006.1"/>
</dbReference>
<dbReference type="EMBL" id="JAVDXO010000006">
    <property type="protein sequence ID" value="MDR7307539.1"/>
    <property type="molecule type" value="Genomic_DNA"/>
</dbReference>
<proteinExistence type="predicted"/>
<dbReference type="InterPro" id="IPR036950">
    <property type="entry name" value="PBP_transglycosylase"/>
</dbReference>
<evidence type="ECO:0000256" key="6">
    <source>
        <dbReference type="ARBA" id="ARBA00022960"/>
    </source>
</evidence>
<evidence type="ECO:0000256" key="9">
    <source>
        <dbReference type="ARBA" id="ARBA00023136"/>
    </source>
</evidence>
<gene>
    <name evidence="12" type="ORF">J2X15_002826</name>
</gene>
<evidence type="ECO:0000256" key="7">
    <source>
        <dbReference type="ARBA" id="ARBA00022984"/>
    </source>
</evidence>
<keyword evidence="6" id="KW-0133">Cell shape</keyword>
<dbReference type="Proteomes" id="UP001268089">
    <property type="component" value="Unassembled WGS sequence"/>
</dbReference>
<keyword evidence="7" id="KW-0573">Peptidoglycan synthesis</keyword>
<evidence type="ECO:0000256" key="5">
    <source>
        <dbReference type="ARBA" id="ARBA00022692"/>
    </source>
</evidence>
<dbReference type="PANTHER" id="PTHR30400:SF0">
    <property type="entry name" value="BIOSYNTHETIC PEPTIDOGLYCAN TRANSGLYCOSYLASE"/>
    <property type="match status" value="1"/>
</dbReference>
<evidence type="ECO:0000256" key="4">
    <source>
        <dbReference type="ARBA" id="ARBA00022679"/>
    </source>
</evidence>
<evidence type="ECO:0000259" key="11">
    <source>
        <dbReference type="Pfam" id="PF00912"/>
    </source>
</evidence>
<dbReference type="PANTHER" id="PTHR30400">
    <property type="entry name" value="MONOFUNCTIONAL BIOSYNTHETIC PEPTIDOGLYCAN TRANSGLYCOSYLASE"/>
    <property type="match status" value="1"/>
</dbReference>
<protein>
    <recommendedName>
        <fullName evidence="11">Glycosyl transferase family 51 domain-containing protein</fullName>
    </recommendedName>
</protein>
<comment type="caution">
    <text evidence="12">The sequence shown here is derived from an EMBL/GenBank/DDBJ whole genome shotgun (WGS) entry which is preliminary data.</text>
</comment>
<evidence type="ECO:0000256" key="8">
    <source>
        <dbReference type="ARBA" id="ARBA00022989"/>
    </source>
</evidence>
<keyword evidence="2" id="KW-0997">Cell inner membrane</keyword>
<evidence type="ECO:0000256" key="2">
    <source>
        <dbReference type="ARBA" id="ARBA00022519"/>
    </source>
</evidence>
<evidence type="ECO:0000256" key="3">
    <source>
        <dbReference type="ARBA" id="ARBA00022676"/>
    </source>
</evidence>
<organism evidence="12 13">
    <name type="scientific">Rhodoferax saidenbachensis</name>
    <dbReference type="NCBI Taxonomy" id="1484693"/>
    <lineage>
        <taxon>Bacteria</taxon>
        <taxon>Pseudomonadati</taxon>
        <taxon>Pseudomonadota</taxon>
        <taxon>Betaproteobacteria</taxon>
        <taxon>Burkholderiales</taxon>
        <taxon>Comamonadaceae</taxon>
        <taxon>Rhodoferax</taxon>
    </lineage>
</organism>
<name>A0ABU1ZPQ9_9BURK</name>
<dbReference type="SUPFAM" id="SSF53955">
    <property type="entry name" value="Lysozyme-like"/>
    <property type="match status" value="1"/>
</dbReference>